<dbReference type="Proteomes" id="UP001066276">
    <property type="component" value="Chromosome 2_1"/>
</dbReference>
<proteinExistence type="predicted"/>
<dbReference type="EMBL" id="JANPWB010000003">
    <property type="protein sequence ID" value="KAJ1199948.1"/>
    <property type="molecule type" value="Genomic_DNA"/>
</dbReference>
<sequence>MEVRIPIPFTKEGSDPVSPPFSRGWEPGAGCSAAQRGQELLSSRSRWRGSGSLSGARLSCYAFALRRGLEAARGLMHCGTRRCANSRYQCMKSGGAARLSLVPVRRIGCCGHFGNARESLLQRLPELLHSAEGPVPGSCARMEELQHSGWASRCCLADAWLGLTGVASAR</sequence>
<comment type="caution">
    <text evidence="1">The sequence shown here is derived from an EMBL/GenBank/DDBJ whole genome shotgun (WGS) entry which is preliminary data.</text>
</comment>
<evidence type="ECO:0000313" key="1">
    <source>
        <dbReference type="EMBL" id="KAJ1199948.1"/>
    </source>
</evidence>
<evidence type="ECO:0000313" key="2">
    <source>
        <dbReference type="Proteomes" id="UP001066276"/>
    </source>
</evidence>
<dbReference type="AlphaFoldDB" id="A0AAV7VF64"/>
<reference evidence="1" key="1">
    <citation type="journal article" date="2022" name="bioRxiv">
        <title>Sequencing and chromosome-scale assembly of the giantPleurodeles waltlgenome.</title>
        <authorList>
            <person name="Brown T."/>
            <person name="Elewa A."/>
            <person name="Iarovenko S."/>
            <person name="Subramanian E."/>
            <person name="Araus A.J."/>
            <person name="Petzold A."/>
            <person name="Susuki M."/>
            <person name="Suzuki K.-i.T."/>
            <person name="Hayashi T."/>
            <person name="Toyoda A."/>
            <person name="Oliveira C."/>
            <person name="Osipova E."/>
            <person name="Leigh N.D."/>
            <person name="Simon A."/>
            <person name="Yun M.H."/>
        </authorList>
    </citation>
    <scope>NUCLEOTIDE SEQUENCE</scope>
    <source>
        <strain evidence="1">20211129_DDA</strain>
        <tissue evidence="1">Liver</tissue>
    </source>
</reference>
<organism evidence="1 2">
    <name type="scientific">Pleurodeles waltl</name>
    <name type="common">Iberian ribbed newt</name>
    <dbReference type="NCBI Taxonomy" id="8319"/>
    <lineage>
        <taxon>Eukaryota</taxon>
        <taxon>Metazoa</taxon>
        <taxon>Chordata</taxon>
        <taxon>Craniata</taxon>
        <taxon>Vertebrata</taxon>
        <taxon>Euteleostomi</taxon>
        <taxon>Amphibia</taxon>
        <taxon>Batrachia</taxon>
        <taxon>Caudata</taxon>
        <taxon>Salamandroidea</taxon>
        <taxon>Salamandridae</taxon>
        <taxon>Pleurodelinae</taxon>
        <taxon>Pleurodeles</taxon>
    </lineage>
</organism>
<name>A0AAV7VF64_PLEWA</name>
<accession>A0AAV7VF64</accession>
<keyword evidence="2" id="KW-1185">Reference proteome</keyword>
<protein>
    <submittedName>
        <fullName evidence="1">Uncharacterized protein</fullName>
    </submittedName>
</protein>
<gene>
    <name evidence="1" type="ORF">NDU88_003779</name>
</gene>